<feature type="transmembrane region" description="Helical" evidence="1">
    <location>
        <begin position="175"/>
        <end position="195"/>
    </location>
</feature>
<feature type="transmembrane region" description="Helical" evidence="1">
    <location>
        <begin position="263"/>
        <end position="280"/>
    </location>
</feature>
<dbReference type="InterPro" id="IPR000620">
    <property type="entry name" value="EamA_dom"/>
</dbReference>
<dbReference type="RefSeq" id="WP_109389281.1">
    <property type="nucleotide sequence ID" value="NZ_QETF01000014.1"/>
</dbReference>
<dbReference type="OrthoDB" id="7165334at2"/>
<comment type="caution">
    <text evidence="3">The sequence shown here is derived from an EMBL/GenBank/DDBJ whole genome shotgun (WGS) entry which is preliminary data.</text>
</comment>
<dbReference type="Proteomes" id="UP000245293">
    <property type="component" value="Unassembled WGS sequence"/>
</dbReference>
<dbReference type="Gene3D" id="1.10.3730.20">
    <property type="match status" value="1"/>
</dbReference>
<name>A0A2V1P1F5_9RHOB</name>
<keyword evidence="1" id="KW-0472">Membrane</keyword>
<feature type="transmembrane region" description="Helical" evidence="1">
    <location>
        <begin position="6"/>
        <end position="24"/>
    </location>
</feature>
<keyword evidence="1" id="KW-0812">Transmembrane</keyword>
<reference evidence="4" key="1">
    <citation type="submission" date="2018-05" db="EMBL/GenBank/DDBJ databases">
        <authorList>
            <person name="Du Z."/>
            <person name="Wang X."/>
        </authorList>
    </citation>
    <scope>NUCLEOTIDE SEQUENCE [LARGE SCALE GENOMIC DNA]</scope>
    <source>
        <strain evidence="4">WDS4C29</strain>
    </source>
</reference>
<accession>A0A2V1P1F5</accession>
<feature type="transmembrane region" description="Helical" evidence="1">
    <location>
        <begin position="238"/>
        <end position="257"/>
    </location>
</feature>
<keyword evidence="1" id="KW-1133">Transmembrane helix</keyword>
<dbReference type="PANTHER" id="PTHR22911:SF103">
    <property type="entry name" value="BLR2811 PROTEIN"/>
    <property type="match status" value="1"/>
</dbReference>
<feature type="transmembrane region" description="Helical" evidence="1">
    <location>
        <begin position="144"/>
        <end position="163"/>
    </location>
</feature>
<sequence length="290" mass="30824">MNNIIGALWMILAMALFALVDTCIKLATESVPRAQVVVVIGAVGLLVFALAARARGLKPLPAEVFRGPSLLRAAGEAGATTCFVFSLSEVDLSLFTTIVQANPLLVVLGAALFLGEPVGWRRWSAIVLGMVGVLIVLRPTGADFNVFALLVFLGVLSQAIRDLATRRVAPGIHTLQLSCGSYLGLIAAGFVIGIAQNTPPIRPEGMAWLYLFGAAGLFMPAIYSMVASMRVGEVGFVAPFRYSRILFGLGLGVFIFGERLDTYTLAGATLIVGTGLYSFWRETRQGATAR</sequence>
<protein>
    <submittedName>
        <fullName evidence="3">EamA family transporter</fullName>
    </submittedName>
</protein>
<feature type="domain" description="EamA" evidence="2">
    <location>
        <begin position="148"/>
        <end position="273"/>
    </location>
</feature>
<dbReference type="EMBL" id="QETF01000014">
    <property type="protein sequence ID" value="PWG16363.1"/>
    <property type="molecule type" value="Genomic_DNA"/>
</dbReference>
<dbReference type="PANTHER" id="PTHR22911">
    <property type="entry name" value="ACYL-MALONYL CONDENSING ENZYME-RELATED"/>
    <property type="match status" value="1"/>
</dbReference>
<proteinExistence type="predicted"/>
<feature type="transmembrane region" description="Helical" evidence="1">
    <location>
        <begin position="207"/>
        <end position="226"/>
    </location>
</feature>
<feature type="domain" description="EamA" evidence="2">
    <location>
        <begin position="5"/>
        <end position="137"/>
    </location>
</feature>
<dbReference type="Pfam" id="PF00892">
    <property type="entry name" value="EamA"/>
    <property type="match status" value="2"/>
</dbReference>
<dbReference type="SUPFAM" id="SSF103481">
    <property type="entry name" value="Multidrug resistance efflux transporter EmrE"/>
    <property type="match status" value="2"/>
</dbReference>
<dbReference type="GO" id="GO:0016020">
    <property type="term" value="C:membrane"/>
    <property type="evidence" value="ECO:0007669"/>
    <property type="project" value="InterPro"/>
</dbReference>
<gene>
    <name evidence="3" type="ORF">DFK10_12030</name>
</gene>
<evidence type="ECO:0000256" key="1">
    <source>
        <dbReference type="SAM" id="Phobius"/>
    </source>
</evidence>
<dbReference type="AlphaFoldDB" id="A0A2V1P1F5"/>
<feature type="transmembrane region" description="Helical" evidence="1">
    <location>
        <begin position="94"/>
        <end position="115"/>
    </location>
</feature>
<dbReference type="InterPro" id="IPR037185">
    <property type="entry name" value="EmrE-like"/>
</dbReference>
<evidence type="ECO:0000313" key="4">
    <source>
        <dbReference type="Proteomes" id="UP000245293"/>
    </source>
</evidence>
<evidence type="ECO:0000313" key="3">
    <source>
        <dbReference type="EMBL" id="PWG16363.1"/>
    </source>
</evidence>
<evidence type="ECO:0000259" key="2">
    <source>
        <dbReference type="Pfam" id="PF00892"/>
    </source>
</evidence>
<feature type="transmembrane region" description="Helical" evidence="1">
    <location>
        <begin position="36"/>
        <end position="54"/>
    </location>
</feature>
<organism evidence="3 4">
    <name type="scientific">Salibaculum griseiflavum</name>
    <dbReference type="NCBI Taxonomy" id="1914409"/>
    <lineage>
        <taxon>Bacteria</taxon>
        <taxon>Pseudomonadati</taxon>
        <taxon>Pseudomonadota</taxon>
        <taxon>Alphaproteobacteria</taxon>
        <taxon>Rhodobacterales</taxon>
        <taxon>Roseobacteraceae</taxon>
        <taxon>Salibaculum</taxon>
    </lineage>
</organism>
<keyword evidence="4" id="KW-1185">Reference proteome</keyword>